<evidence type="ECO:0000256" key="3">
    <source>
        <dbReference type="SAM" id="SignalP"/>
    </source>
</evidence>
<sequence>MLFSSLLVAAVAASAAPIAKLQQREPTGWASKLEPYDTYHVRYVALGCSKQHNTQFFTDCCHPLKNGTDLSSRPSYCTPNATALASASARIAKQSGATTAPLPSASDDADDEYCSDAAPSNSGAPAPSAAVGTPLNAPAPSPAPTTSAADAQATPDASSSSTTTTEAAPSSTTTTDAAPSSSPTAEADSASSAIDNNEAFAAAAAPTPSSSSSDKKEAPTQAPSSSTTTTTDQPQPTSAAPTQGGGGGGSGQTYGDAYATFFYQNGVAGACGTVHSDSDAIVAIDTNGWWQNTGQVSDLCGRQVRITRVSDGRQVTATIADACPTCDTNNSLDLSVGAFNQIATPAEGMVGITWQFI</sequence>
<keyword evidence="5" id="KW-1185">Reference proteome</keyword>
<evidence type="ECO:0000313" key="5">
    <source>
        <dbReference type="Proteomes" id="UP000827549"/>
    </source>
</evidence>
<evidence type="ECO:0000313" key="4">
    <source>
        <dbReference type="EMBL" id="WOO83908.1"/>
    </source>
</evidence>
<dbReference type="RefSeq" id="XP_062629934.1">
    <property type="nucleotide sequence ID" value="XM_062773950.1"/>
</dbReference>
<dbReference type="InterPro" id="IPR036908">
    <property type="entry name" value="RlpA-like_sf"/>
</dbReference>
<feature type="compositionally biased region" description="Low complexity" evidence="2">
    <location>
        <begin position="117"/>
        <end position="130"/>
    </location>
</feature>
<keyword evidence="1 3" id="KW-0732">Signal</keyword>
<protein>
    <submittedName>
        <fullName evidence="4">Papain inhibitor</fullName>
    </submittedName>
</protein>
<dbReference type="Proteomes" id="UP000827549">
    <property type="component" value="Chromosome 5"/>
</dbReference>
<dbReference type="GeneID" id="87810600"/>
<name>A0AAF1BST7_9TREE</name>
<organism evidence="4 5">
    <name type="scientific">Vanrija pseudolonga</name>
    <dbReference type="NCBI Taxonomy" id="143232"/>
    <lineage>
        <taxon>Eukaryota</taxon>
        <taxon>Fungi</taxon>
        <taxon>Dikarya</taxon>
        <taxon>Basidiomycota</taxon>
        <taxon>Agaricomycotina</taxon>
        <taxon>Tremellomycetes</taxon>
        <taxon>Trichosporonales</taxon>
        <taxon>Trichosporonaceae</taxon>
        <taxon>Vanrija</taxon>
    </lineage>
</organism>
<dbReference type="EMBL" id="CP086718">
    <property type="protein sequence ID" value="WOO83908.1"/>
    <property type="molecule type" value="Genomic_DNA"/>
</dbReference>
<feature type="signal peptide" evidence="3">
    <location>
        <begin position="1"/>
        <end position="15"/>
    </location>
</feature>
<feature type="compositionally biased region" description="Low complexity" evidence="2">
    <location>
        <begin position="144"/>
        <end position="212"/>
    </location>
</feature>
<feature type="region of interest" description="Disordered" evidence="2">
    <location>
        <begin position="98"/>
        <end position="251"/>
    </location>
</feature>
<dbReference type="Gene3D" id="2.40.40.10">
    <property type="entry name" value="RlpA-like domain"/>
    <property type="match status" value="1"/>
</dbReference>
<dbReference type="InterPro" id="IPR051477">
    <property type="entry name" value="Expansin_CellWall"/>
</dbReference>
<reference evidence="4" key="1">
    <citation type="submission" date="2023-10" db="EMBL/GenBank/DDBJ databases">
        <authorList>
            <person name="Noh H."/>
        </authorList>
    </citation>
    <scope>NUCLEOTIDE SEQUENCE</scope>
    <source>
        <strain evidence="4">DUCC4014</strain>
    </source>
</reference>
<feature type="chain" id="PRO_5042260497" evidence="3">
    <location>
        <begin position="16"/>
        <end position="357"/>
    </location>
</feature>
<accession>A0AAF1BST7</accession>
<proteinExistence type="predicted"/>
<feature type="compositionally biased region" description="Low complexity" evidence="2">
    <location>
        <begin position="219"/>
        <end position="242"/>
    </location>
</feature>
<dbReference type="PANTHER" id="PTHR31836">
    <property type="match status" value="1"/>
</dbReference>
<dbReference type="PANTHER" id="PTHR31836:SF24">
    <property type="entry name" value="RLPA-LIKE PROTEIN DOUBLE-PSI BETA-BARREL DOMAIN-CONTAINING PROTEIN"/>
    <property type="match status" value="1"/>
</dbReference>
<dbReference type="SUPFAM" id="SSF50685">
    <property type="entry name" value="Barwin-like endoglucanases"/>
    <property type="match status" value="1"/>
</dbReference>
<dbReference type="AlphaFoldDB" id="A0AAF1BST7"/>
<gene>
    <name evidence="4" type="primary">pi_1</name>
    <name evidence="4" type="ORF">LOC62_05G007427</name>
</gene>
<dbReference type="CDD" id="cd22191">
    <property type="entry name" value="DPBB_RlpA_EXP_N-like"/>
    <property type="match status" value="1"/>
</dbReference>
<evidence type="ECO:0000256" key="1">
    <source>
        <dbReference type="ARBA" id="ARBA00022729"/>
    </source>
</evidence>
<evidence type="ECO:0000256" key="2">
    <source>
        <dbReference type="SAM" id="MobiDB-lite"/>
    </source>
</evidence>